<sequence>MEVHEEWSWREELNLQPVVYKTTALPLSYASFRLFGEYFSHGREGARMRCSG</sequence>
<dbReference type="AlphaFoldDB" id="A0A1W1I765"/>
<reference evidence="1 2" key="1">
    <citation type="submission" date="2017-03" db="EMBL/GenBank/DDBJ databases">
        <authorList>
            <person name="Afonso C.L."/>
            <person name="Miller P.J."/>
            <person name="Scott M.A."/>
            <person name="Spackman E."/>
            <person name="Goraichik I."/>
            <person name="Dimitrov K.M."/>
            <person name="Suarez D.L."/>
            <person name="Swayne D.E."/>
        </authorList>
    </citation>
    <scope>NUCLEOTIDE SEQUENCE [LARGE SCALE GENOMIC DNA]</scope>
    <source>
        <strain evidence="1">Genome sequencing of Nitrospira japonica strain NJ11</strain>
    </source>
</reference>
<keyword evidence="2" id="KW-1185">Reference proteome</keyword>
<name>A0A1W1I765_9BACT</name>
<proteinExistence type="predicted"/>
<evidence type="ECO:0000313" key="2">
    <source>
        <dbReference type="Proteomes" id="UP000192042"/>
    </source>
</evidence>
<protein>
    <submittedName>
        <fullName evidence="1">Uncharacterized protein</fullName>
    </submittedName>
</protein>
<dbReference type="Proteomes" id="UP000192042">
    <property type="component" value="Chromosome I"/>
</dbReference>
<dbReference type="KEGG" id="nja:NSJP_2695"/>
<accession>A0A1W1I765</accession>
<gene>
    <name evidence="1" type="ORF">NSJP_2695</name>
</gene>
<organism evidence="1 2">
    <name type="scientific">Nitrospira japonica</name>
    <dbReference type="NCBI Taxonomy" id="1325564"/>
    <lineage>
        <taxon>Bacteria</taxon>
        <taxon>Pseudomonadati</taxon>
        <taxon>Nitrospirota</taxon>
        <taxon>Nitrospiria</taxon>
        <taxon>Nitrospirales</taxon>
        <taxon>Nitrospiraceae</taxon>
        <taxon>Nitrospira</taxon>
    </lineage>
</organism>
<dbReference type="EMBL" id="LT828648">
    <property type="protein sequence ID" value="SLM48862.1"/>
    <property type="molecule type" value="Genomic_DNA"/>
</dbReference>
<evidence type="ECO:0000313" key="1">
    <source>
        <dbReference type="EMBL" id="SLM48862.1"/>
    </source>
</evidence>